<name>A0A1I1LS73_9SPHI</name>
<keyword evidence="1" id="KW-0472">Membrane</keyword>
<protein>
    <submittedName>
        <fullName evidence="2">Uncharacterized protein</fullName>
    </submittedName>
</protein>
<dbReference type="Proteomes" id="UP000199577">
    <property type="component" value="Unassembled WGS sequence"/>
</dbReference>
<feature type="transmembrane region" description="Helical" evidence="1">
    <location>
        <begin position="75"/>
        <end position="92"/>
    </location>
</feature>
<feature type="transmembrane region" description="Helical" evidence="1">
    <location>
        <begin position="38"/>
        <end position="55"/>
    </location>
</feature>
<keyword evidence="3" id="KW-1185">Reference proteome</keyword>
<organism evidence="2 3">
    <name type="scientific">Parapedobacter composti</name>
    <dbReference type="NCBI Taxonomy" id="623281"/>
    <lineage>
        <taxon>Bacteria</taxon>
        <taxon>Pseudomonadati</taxon>
        <taxon>Bacteroidota</taxon>
        <taxon>Sphingobacteriia</taxon>
        <taxon>Sphingobacteriales</taxon>
        <taxon>Sphingobacteriaceae</taxon>
        <taxon>Parapedobacter</taxon>
    </lineage>
</organism>
<gene>
    <name evidence="2" type="ORF">SAMN05421747_12361</name>
</gene>
<evidence type="ECO:0000313" key="3">
    <source>
        <dbReference type="Proteomes" id="UP000199577"/>
    </source>
</evidence>
<dbReference type="STRING" id="623281.SAMN05421747_12361"/>
<dbReference type="AlphaFoldDB" id="A0A1I1LS73"/>
<accession>A0A1I1LS73</accession>
<proteinExistence type="predicted"/>
<evidence type="ECO:0000256" key="1">
    <source>
        <dbReference type="SAM" id="Phobius"/>
    </source>
</evidence>
<evidence type="ECO:0000313" key="2">
    <source>
        <dbReference type="EMBL" id="SFC75941.1"/>
    </source>
</evidence>
<reference evidence="2 3" key="1">
    <citation type="submission" date="2016-10" db="EMBL/GenBank/DDBJ databases">
        <authorList>
            <person name="de Groot N.N."/>
        </authorList>
    </citation>
    <scope>NUCLEOTIDE SEQUENCE [LARGE SCALE GENOMIC DNA]</scope>
    <source>
        <strain evidence="2 3">DSM 22900</strain>
    </source>
</reference>
<sequence length="236" mass="26773">MVNPVIENFIATAEEKDLRLFENRVFDSLNKSSARLNLYNKWMFGLVVIYFLIVSPSDETTTISLLGISINDLRLVGQAIPALIAILFVFYVKQMFYRNDLELAYKMAFARLIRTEFGSPAKNSHGLDYITHLIIPYRPIYEIMNIKGRDKSCISAIFKFLITGIPILVIQIVPLLFVVYGVCNNIMYNWDSLYGKSCTVLAVWGLLLGIYLFFTTLISSVSAGLKANQNNNSQIL</sequence>
<keyword evidence="1" id="KW-0812">Transmembrane</keyword>
<dbReference type="RefSeq" id="WP_090974981.1">
    <property type="nucleotide sequence ID" value="NZ_FOLL01000023.1"/>
</dbReference>
<keyword evidence="1" id="KW-1133">Transmembrane helix</keyword>
<feature type="transmembrane region" description="Helical" evidence="1">
    <location>
        <begin position="157"/>
        <end position="182"/>
    </location>
</feature>
<feature type="transmembrane region" description="Helical" evidence="1">
    <location>
        <begin position="202"/>
        <end position="225"/>
    </location>
</feature>
<dbReference type="EMBL" id="FOLL01000023">
    <property type="protein sequence ID" value="SFC75941.1"/>
    <property type="molecule type" value="Genomic_DNA"/>
</dbReference>